<accession>A0AA85IYU9</accession>
<protein>
    <submittedName>
        <fullName evidence="3">Uncharacterized protein</fullName>
    </submittedName>
</protein>
<feature type="region of interest" description="Disordered" evidence="1">
    <location>
        <begin position="283"/>
        <end position="351"/>
    </location>
</feature>
<organism evidence="2 3">
    <name type="scientific">Trichobilharzia regenti</name>
    <name type="common">Nasal bird schistosome</name>
    <dbReference type="NCBI Taxonomy" id="157069"/>
    <lineage>
        <taxon>Eukaryota</taxon>
        <taxon>Metazoa</taxon>
        <taxon>Spiralia</taxon>
        <taxon>Lophotrochozoa</taxon>
        <taxon>Platyhelminthes</taxon>
        <taxon>Trematoda</taxon>
        <taxon>Digenea</taxon>
        <taxon>Strigeidida</taxon>
        <taxon>Schistosomatoidea</taxon>
        <taxon>Schistosomatidae</taxon>
        <taxon>Trichobilharzia</taxon>
    </lineage>
</organism>
<proteinExistence type="predicted"/>
<reference evidence="2" key="1">
    <citation type="submission" date="2022-06" db="EMBL/GenBank/DDBJ databases">
        <authorList>
            <person name="Berger JAMES D."/>
            <person name="Berger JAMES D."/>
        </authorList>
    </citation>
    <scope>NUCLEOTIDE SEQUENCE [LARGE SCALE GENOMIC DNA]</scope>
</reference>
<evidence type="ECO:0000256" key="1">
    <source>
        <dbReference type="SAM" id="MobiDB-lite"/>
    </source>
</evidence>
<feature type="region of interest" description="Disordered" evidence="1">
    <location>
        <begin position="113"/>
        <end position="137"/>
    </location>
</feature>
<feature type="compositionally biased region" description="Basic and acidic residues" evidence="1">
    <location>
        <begin position="283"/>
        <end position="309"/>
    </location>
</feature>
<feature type="compositionally biased region" description="Basic and acidic residues" evidence="1">
    <location>
        <begin position="113"/>
        <end position="135"/>
    </location>
</feature>
<dbReference type="AlphaFoldDB" id="A0AA85IYU9"/>
<dbReference type="WBParaSite" id="TREG1_129400.1">
    <property type="protein sequence ID" value="TREG1_129400.1"/>
    <property type="gene ID" value="TREG1_129400"/>
</dbReference>
<name>A0AA85IYU9_TRIRE</name>
<dbReference type="Proteomes" id="UP000050795">
    <property type="component" value="Unassembled WGS sequence"/>
</dbReference>
<keyword evidence="2" id="KW-1185">Reference proteome</keyword>
<feature type="compositionally biased region" description="Low complexity" evidence="1">
    <location>
        <begin position="157"/>
        <end position="169"/>
    </location>
</feature>
<feature type="region of interest" description="Disordered" evidence="1">
    <location>
        <begin position="156"/>
        <end position="184"/>
    </location>
</feature>
<evidence type="ECO:0000313" key="3">
    <source>
        <dbReference type="WBParaSite" id="TREG1_129400.1"/>
    </source>
</evidence>
<feature type="compositionally biased region" description="Polar residues" evidence="1">
    <location>
        <begin position="333"/>
        <end position="351"/>
    </location>
</feature>
<sequence length="351" mass="39991">MFELERRRPLTDLQIKQRLTKLPVLEQFDFLRASDILLNKESEITLELFANLRGSLHNALINIKSDLTSNDLEDEEEKPLNYENTILSFDTSTKIGQKLASIASIFMGGLKTSEADNKTDESTDKTKQKRDENLSARRSGKFAKVVTSLKDPKRRAAAATAAAAAGTTGQMNQIPELPEHEHDKQARSYLKERLYGDLGEASKREQEILMQKMKLQSLKFTSESARQQDIINERIREAKSRKLKLENVNTDETVGQLLEINKEMDDIYQKDREEHEKVLKARIEEQKKSDSNSEERIQEKRSKAAESRALKKKRPLPILEDLEKYEADVETGSIPSTSQGSENAQRSGKKV</sequence>
<reference evidence="3" key="2">
    <citation type="submission" date="2023-11" db="UniProtKB">
        <authorList>
            <consortium name="WormBaseParasite"/>
        </authorList>
    </citation>
    <scope>IDENTIFICATION</scope>
</reference>
<evidence type="ECO:0000313" key="2">
    <source>
        <dbReference type="Proteomes" id="UP000050795"/>
    </source>
</evidence>